<evidence type="ECO:0000256" key="3">
    <source>
        <dbReference type="SAM" id="MobiDB-lite"/>
    </source>
</evidence>
<keyword evidence="2" id="KW-0443">Lipid metabolism</keyword>
<dbReference type="EC" id="3.1.4.11" evidence="2"/>
<dbReference type="PROSITE" id="PS50004">
    <property type="entry name" value="C2"/>
    <property type="match status" value="1"/>
</dbReference>
<dbReference type="PRINTS" id="PR00390">
    <property type="entry name" value="PHPHLIPASEC"/>
</dbReference>
<keyword evidence="2" id="KW-0378">Hydrolase</keyword>
<dbReference type="PANTHER" id="PTHR10336:SF169">
    <property type="entry name" value="PHOSPHOINOSITIDE PHOSPHOLIPASE C"/>
    <property type="match status" value="1"/>
</dbReference>
<dbReference type="Gene3D" id="3.20.20.190">
    <property type="entry name" value="Phosphatidylinositol (PI) phosphodiesterase"/>
    <property type="match status" value="1"/>
</dbReference>
<dbReference type="SUPFAM" id="SSF49562">
    <property type="entry name" value="C2 domain (Calcium/lipid-binding domain, CaLB)"/>
    <property type="match status" value="1"/>
</dbReference>
<dbReference type="SMART" id="SM00148">
    <property type="entry name" value="PLCXc"/>
    <property type="match status" value="1"/>
</dbReference>
<comment type="catalytic activity">
    <reaction evidence="2">
        <text>a 1,2-diacyl-sn-glycero-3-phospho-(1D-myo-inositol-4,5-bisphosphate) + H2O = 1D-myo-inositol 1,4,5-trisphosphate + a 1,2-diacyl-sn-glycerol + H(+)</text>
        <dbReference type="Rhea" id="RHEA:33179"/>
        <dbReference type="ChEBI" id="CHEBI:15377"/>
        <dbReference type="ChEBI" id="CHEBI:15378"/>
        <dbReference type="ChEBI" id="CHEBI:17815"/>
        <dbReference type="ChEBI" id="CHEBI:58456"/>
        <dbReference type="ChEBI" id="CHEBI:203600"/>
        <dbReference type="EC" id="3.1.4.11"/>
    </reaction>
</comment>
<evidence type="ECO:0000256" key="2">
    <source>
        <dbReference type="RuleBase" id="RU361133"/>
    </source>
</evidence>
<dbReference type="InterPro" id="IPR035892">
    <property type="entry name" value="C2_domain_sf"/>
</dbReference>
<dbReference type="Pfam" id="PF00168">
    <property type="entry name" value="C2"/>
    <property type="match status" value="1"/>
</dbReference>
<evidence type="ECO:0000256" key="1">
    <source>
        <dbReference type="ARBA" id="ARBA00023224"/>
    </source>
</evidence>
<comment type="caution">
    <text evidence="6">The sequence shown here is derived from an EMBL/GenBank/DDBJ whole genome shotgun (WGS) entry which is preliminary data.</text>
</comment>
<evidence type="ECO:0000313" key="7">
    <source>
        <dbReference type="Proteomes" id="UP000284842"/>
    </source>
</evidence>
<name>A0A409YCJ3_9AGAR</name>
<reference evidence="6 7" key="1">
    <citation type="journal article" date="2018" name="Evol. Lett.">
        <title>Horizontal gene cluster transfer increased hallucinogenic mushroom diversity.</title>
        <authorList>
            <person name="Reynolds H.T."/>
            <person name="Vijayakumar V."/>
            <person name="Gluck-Thaler E."/>
            <person name="Korotkin H.B."/>
            <person name="Matheny P.B."/>
            <person name="Slot J.C."/>
        </authorList>
    </citation>
    <scope>NUCLEOTIDE SEQUENCE [LARGE SCALE GENOMIC DNA]</scope>
    <source>
        <strain evidence="6 7">2629</strain>
    </source>
</reference>
<dbReference type="STRING" id="181874.A0A409YCJ3"/>
<proteinExistence type="predicted"/>
<dbReference type="Gene3D" id="2.60.40.150">
    <property type="entry name" value="C2 domain"/>
    <property type="match status" value="1"/>
</dbReference>
<protein>
    <recommendedName>
        <fullName evidence="2">Phosphoinositide phospholipase C</fullName>
        <ecNumber evidence="2">3.1.4.11</ecNumber>
    </recommendedName>
</protein>
<dbReference type="Pfam" id="PF00388">
    <property type="entry name" value="PI-PLC-X"/>
    <property type="match status" value="1"/>
</dbReference>
<feature type="domain" description="C2" evidence="4">
    <location>
        <begin position="396"/>
        <end position="523"/>
    </location>
</feature>
<keyword evidence="2" id="KW-0442">Lipid degradation</keyword>
<feature type="region of interest" description="Disordered" evidence="3">
    <location>
        <begin position="238"/>
        <end position="266"/>
    </location>
</feature>
<dbReference type="PROSITE" id="PS50007">
    <property type="entry name" value="PIPLC_X_DOMAIN"/>
    <property type="match status" value="1"/>
</dbReference>
<sequence>MSQAADPANPNVGVDEIGAEGEVDIQSELSHLYEIHTHHNLRPPAEDDEFGRVRLSGDVIRFLEDNGEDPAQVLRRPVIRAPDVDSRLPLTDYFVSSSHNTYLLSRQIVGKSSAASYTHVIQRNGRCVEIDVWPSSKGLIVTHGHTFSKGVSFSSVCQAIGDAVQPNDWPVLVSLECHVDVEGQAELVRQILDIWGDKLVKGRLEDGSEADDMVRPCQIMGKIMLMVEYYPAFVSGTGEKTESESESSADSDDQEEWEEDEEYKKNESNRVDVCGRISEQLAEFGYYARSMKPKKGWLSQRISFPPHVMINISESTCQALIPAFLTQLIEHSTRHLRRIYPKGLRIGSSNFNPLDFWRNGSQVNSLNWQVYDKGMQINEAMFVGTEGWAEKPVYMRTGMAGTEGSDESGRRMERLEATIVGASSLPAPNGREGKGFSTYIQAKLFKTGKDLKWQSKSVKTPHVVGEGGDAMWNAKFEWEFEHDDMAFLRLQIYEDEFGRDDKIVVFCARLSQVVTDEWVIIRMMDMRGKDTGATVLAKFSLN</sequence>
<dbReference type="PANTHER" id="PTHR10336">
    <property type="entry name" value="PHOSPHOINOSITIDE-SPECIFIC PHOSPHOLIPASE C FAMILY PROTEIN"/>
    <property type="match status" value="1"/>
</dbReference>
<dbReference type="InterPro" id="IPR001711">
    <property type="entry name" value="PLipase_C_Pinositol-sp_Y"/>
</dbReference>
<dbReference type="SUPFAM" id="SSF51695">
    <property type="entry name" value="PLC-like phosphodiesterases"/>
    <property type="match status" value="1"/>
</dbReference>
<dbReference type="InterPro" id="IPR000909">
    <property type="entry name" value="PLipase_C_PInositol-sp_X_dom"/>
</dbReference>
<dbReference type="Pfam" id="PF00387">
    <property type="entry name" value="PI-PLC-Y"/>
    <property type="match status" value="1"/>
</dbReference>
<dbReference type="Proteomes" id="UP000284842">
    <property type="component" value="Unassembled WGS sequence"/>
</dbReference>
<evidence type="ECO:0000259" key="4">
    <source>
        <dbReference type="PROSITE" id="PS50004"/>
    </source>
</evidence>
<evidence type="ECO:0000313" key="6">
    <source>
        <dbReference type="EMBL" id="PPR00736.1"/>
    </source>
</evidence>
<dbReference type="AlphaFoldDB" id="A0A409YCJ3"/>
<evidence type="ECO:0000259" key="5">
    <source>
        <dbReference type="PROSITE" id="PS50008"/>
    </source>
</evidence>
<dbReference type="EMBL" id="NHTK01001295">
    <property type="protein sequence ID" value="PPR00736.1"/>
    <property type="molecule type" value="Genomic_DNA"/>
</dbReference>
<dbReference type="InParanoid" id="A0A409YCJ3"/>
<gene>
    <name evidence="6" type="ORF">CVT24_000942</name>
</gene>
<dbReference type="InterPro" id="IPR017946">
    <property type="entry name" value="PLC-like_Pdiesterase_TIM-brl"/>
</dbReference>
<dbReference type="OrthoDB" id="269822at2759"/>
<dbReference type="InterPro" id="IPR000008">
    <property type="entry name" value="C2_dom"/>
</dbReference>
<dbReference type="InterPro" id="IPR001192">
    <property type="entry name" value="PI-PLC_fam"/>
</dbReference>
<feature type="compositionally biased region" description="Acidic residues" evidence="3">
    <location>
        <begin position="244"/>
        <end position="261"/>
    </location>
</feature>
<dbReference type="GO" id="GO:0051209">
    <property type="term" value="P:release of sequestered calcium ion into cytosol"/>
    <property type="evidence" value="ECO:0007669"/>
    <property type="project" value="TreeGrafter"/>
</dbReference>
<keyword evidence="7" id="KW-1185">Reference proteome</keyword>
<accession>A0A409YCJ3</accession>
<dbReference type="GO" id="GO:0016042">
    <property type="term" value="P:lipid catabolic process"/>
    <property type="evidence" value="ECO:0007669"/>
    <property type="project" value="UniProtKB-KW"/>
</dbReference>
<dbReference type="GO" id="GO:0048015">
    <property type="term" value="P:phosphatidylinositol-mediated signaling"/>
    <property type="evidence" value="ECO:0007669"/>
    <property type="project" value="TreeGrafter"/>
</dbReference>
<keyword evidence="1" id="KW-0807">Transducer</keyword>
<dbReference type="PROSITE" id="PS50008">
    <property type="entry name" value="PIPLC_Y_DOMAIN"/>
    <property type="match status" value="1"/>
</dbReference>
<organism evidence="6 7">
    <name type="scientific">Panaeolus cyanescens</name>
    <dbReference type="NCBI Taxonomy" id="181874"/>
    <lineage>
        <taxon>Eukaryota</taxon>
        <taxon>Fungi</taxon>
        <taxon>Dikarya</taxon>
        <taxon>Basidiomycota</taxon>
        <taxon>Agaricomycotina</taxon>
        <taxon>Agaricomycetes</taxon>
        <taxon>Agaricomycetidae</taxon>
        <taxon>Agaricales</taxon>
        <taxon>Agaricineae</taxon>
        <taxon>Galeropsidaceae</taxon>
        <taxon>Panaeolus</taxon>
    </lineage>
</organism>
<dbReference type="SMART" id="SM00149">
    <property type="entry name" value="PLCYc"/>
    <property type="match status" value="1"/>
</dbReference>
<feature type="domain" description="PI-PLC Y-box" evidence="5">
    <location>
        <begin position="281"/>
        <end position="396"/>
    </location>
</feature>
<dbReference type="GO" id="GO:0004435">
    <property type="term" value="F:phosphatidylinositol-4,5-bisphosphate phospholipase C activity"/>
    <property type="evidence" value="ECO:0007669"/>
    <property type="project" value="UniProtKB-EC"/>
</dbReference>